<keyword evidence="3" id="KW-1185">Reference proteome</keyword>
<organism evidence="2 3">
    <name type="scientific">Photobacterium rosenbergii</name>
    <dbReference type="NCBI Taxonomy" id="294936"/>
    <lineage>
        <taxon>Bacteria</taxon>
        <taxon>Pseudomonadati</taxon>
        <taxon>Pseudomonadota</taxon>
        <taxon>Gammaproteobacteria</taxon>
        <taxon>Vibrionales</taxon>
        <taxon>Vibrionaceae</taxon>
        <taxon>Photobacterium</taxon>
    </lineage>
</organism>
<name>A0ABU3ZJR8_9GAMM</name>
<proteinExistence type="predicted"/>
<dbReference type="RefSeq" id="WP_317523149.1">
    <property type="nucleotide sequence ID" value="NZ_JAWJZI010000005.1"/>
</dbReference>
<dbReference type="EMBL" id="JAWJZI010000005">
    <property type="protein sequence ID" value="MDV5170355.1"/>
    <property type="molecule type" value="Genomic_DNA"/>
</dbReference>
<feature type="signal peptide" evidence="1">
    <location>
        <begin position="1"/>
        <end position="24"/>
    </location>
</feature>
<gene>
    <name evidence="2" type="ORF">R2X38_15215</name>
</gene>
<reference evidence="2 3" key="1">
    <citation type="submission" date="2023-10" db="EMBL/GenBank/DDBJ databases">
        <title>Marine bacteria isolated from horseshoe crab.</title>
        <authorList>
            <person name="Cheng T.H."/>
        </authorList>
    </citation>
    <scope>NUCLEOTIDE SEQUENCE [LARGE SCALE GENOMIC DNA]</scope>
    <source>
        <strain evidence="2 3">HSC6</strain>
    </source>
</reference>
<evidence type="ECO:0000256" key="1">
    <source>
        <dbReference type="SAM" id="SignalP"/>
    </source>
</evidence>
<evidence type="ECO:0000313" key="3">
    <source>
        <dbReference type="Proteomes" id="UP001186452"/>
    </source>
</evidence>
<sequence length="382" mass="42076">MKRSGLFKLSLAALAVATSFTAAAGISIVDNETGSFSIGGDVEFDFNYQDNDQADTLNTENKDSNYNQTGRILIEFAGERKTENGHYLAVKAQPLMDSNGDVNLDDAYFSFGKQGGWDLRMGRFEAYDMFPVGQDTFLEYSGDTANDLYRDGAGYVYQMKEARGRATSAGQLMYSQSFDNLYVELAGVIGERADLFGTNTEGDGVTYHGREVISNKDAIVVRPVVAYQMGDFRIAGAIEANLVKDAVIDDAGNDLSDRIGYGITANYTVNDLSVNANVAYLDALNEKDTSVGLNVLWKGFGLGYIYGVNDFDAKSDFYDGKVKIDTFYASYEFANVLDVEDFSIYLGAFHTSLNEEGTRLNDGAMFSELDDKGARVRFKYFF</sequence>
<dbReference type="SUPFAM" id="SSF56935">
    <property type="entry name" value="Porins"/>
    <property type="match status" value="1"/>
</dbReference>
<protein>
    <submittedName>
        <fullName evidence="2">Carbohydrate porin</fullName>
    </submittedName>
</protein>
<evidence type="ECO:0000313" key="2">
    <source>
        <dbReference type="EMBL" id="MDV5170355.1"/>
    </source>
</evidence>
<dbReference type="Proteomes" id="UP001186452">
    <property type="component" value="Unassembled WGS sequence"/>
</dbReference>
<accession>A0ABU3ZJR8</accession>
<feature type="chain" id="PRO_5045489765" evidence="1">
    <location>
        <begin position="25"/>
        <end position="382"/>
    </location>
</feature>
<comment type="caution">
    <text evidence="2">The sequence shown here is derived from an EMBL/GenBank/DDBJ whole genome shotgun (WGS) entry which is preliminary data.</text>
</comment>
<dbReference type="Pfam" id="PF16966">
    <property type="entry name" value="Porin_8"/>
    <property type="match status" value="1"/>
</dbReference>
<dbReference type="InterPro" id="IPR016963">
    <property type="entry name" value="Glycoporin_RafY"/>
</dbReference>
<keyword evidence="1" id="KW-0732">Signal</keyword>